<dbReference type="AlphaFoldDB" id="A0A2X3HG83"/>
<dbReference type="EC" id="2.1.1.-" evidence="1"/>
<keyword evidence="1" id="KW-0489">Methyltransferase</keyword>
<dbReference type="GO" id="GO:0008168">
    <property type="term" value="F:methyltransferase activity"/>
    <property type="evidence" value="ECO:0007669"/>
    <property type="project" value="UniProtKB-KW"/>
</dbReference>
<proteinExistence type="predicted"/>
<accession>A0A2X3HG83</accession>
<gene>
    <name evidence="1" type="primary">cmoB_2</name>
    <name evidence="1" type="ORF">NCTC9601_06528</name>
</gene>
<keyword evidence="1" id="KW-0808">Transferase</keyword>
<dbReference type="InterPro" id="IPR027555">
    <property type="entry name" value="Mo5U34_MeTrfas-like"/>
</dbReference>
<dbReference type="Proteomes" id="UP000251123">
    <property type="component" value="Unassembled WGS sequence"/>
</dbReference>
<reference evidence="1 2" key="1">
    <citation type="submission" date="2018-06" db="EMBL/GenBank/DDBJ databases">
        <authorList>
            <consortium name="Pathogen Informatics"/>
            <person name="Doyle S."/>
        </authorList>
    </citation>
    <scope>NUCLEOTIDE SEQUENCE [LARGE SCALE GENOMIC DNA]</scope>
    <source>
        <strain evidence="1 2">NCTC9601</strain>
    </source>
</reference>
<name>A0A2X3HG83_KLEPN</name>
<evidence type="ECO:0000313" key="1">
    <source>
        <dbReference type="EMBL" id="SQC71331.1"/>
    </source>
</evidence>
<protein>
    <submittedName>
        <fullName evidence="1">tRNA (5-methoxyuridine) 34 synthase</fullName>
        <ecNumber evidence="1">2.1.1.-</ecNumber>
    </submittedName>
</protein>
<organism evidence="1 2">
    <name type="scientific">Klebsiella pneumoniae</name>
    <dbReference type="NCBI Taxonomy" id="573"/>
    <lineage>
        <taxon>Bacteria</taxon>
        <taxon>Pseudomonadati</taxon>
        <taxon>Pseudomonadota</taxon>
        <taxon>Gammaproteobacteria</taxon>
        <taxon>Enterobacterales</taxon>
        <taxon>Enterobacteriaceae</taxon>
        <taxon>Klebsiella/Raoultella group</taxon>
        <taxon>Klebsiella</taxon>
        <taxon>Klebsiella pneumoniae complex</taxon>
    </lineage>
</organism>
<evidence type="ECO:0000313" key="2">
    <source>
        <dbReference type="Proteomes" id="UP000251123"/>
    </source>
</evidence>
<dbReference type="GO" id="GO:0032259">
    <property type="term" value="P:methylation"/>
    <property type="evidence" value="ECO:0007669"/>
    <property type="project" value="UniProtKB-KW"/>
</dbReference>
<dbReference type="EMBL" id="UASN01000023">
    <property type="protein sequence ID" value="SQC71331.1"/>
    <property type="molecule type" value="Genomic_DNA"/>
</dbReference>
<sequence>MIDFSNFYQLIAKSPLSHWLETLPAQVAAWQRDALHGKFRDGSAP</sequence>
<dbReference type="Pfam" id="PF08003">
    <property type="entry name" value="Methyltransf_9"/>
    <property type="match status" value="1"/>
</dbReference>